<dbReference type="InterPro" id="IPR002491">
    <property type="entry name" value="ABC_transptr_periplasmic_BD"/>
</dbReference>
<dbReference type="CDD" id="cd01142">
    <property type="entry name" value="TroA_e"/>
    <property type="match status" value="1"/>
</dbReference>
<evidence type="ECO:0000313" key="4">
    <source>
        <dbReference type="Proteomes" id="UP000196534"/>
    </source>
</evidence>
<feature type="signal peptide" evidence="1">
    <location>
        <begin position="1"/>
        <end position="19"/>
    </location>
</feature>
<dbReference type="Gene3D" id="3.40.50.1980">
    <property type="entry name" value="Nitrogenase molybdenum iron protein domain"/>
    <property type="match status" value="2"/>
</dbReference>
<dbReference type="RefSeq" id="WP_087586791.1">
    <property type="nucleotide sequence ID" value="NZ_CABMKP010000021.1"/>
</dbReference>
<sequence>MKKFFMALMVLFASLLLNAAEFRDVKDITGDVVKVPAKVEKIATLWYANNQIILMLGGADKIVATTDLIKNNKWFAHVYPRISSIPNGVNGKDLQVEELIKLSPDVVIAADKKNKEVLIKNGFTVLYPSFTNHADMKKSVSIMAEIIGGEAPKIAEKFNEYFDGNLKKALSKTDKIAASDRPKVLHIADGKNLFKVDGANTIIDEWIRVAGGQNAVQKAGNMLEINAEEIPNMNPDVIIIGRAKSPDDIEKIYENKVYAGTNAVKNKKVFVNPVGVFSWDRYGAEGALQILWAAKTLHPEIFKDIDIVAETKKFYKEFLHYDLNDNEVNYILNGLDPEGK</sequence>
<dbReference type="SUPFAM" id="SSF53807">
    <property type="entry name" value="Helical backbone' metal receptor"/>
    <property type="match status" value="1"/>
</dbReference>
<protein>
    <submittedName>
        <fullName evidence="3">Peptide ABC transporter substrate-binding protein</fullName>
    </submittedName>
</protein>
<evidence type="ECO:0000259" key="2">
    <source>
        <dbReference type="PROSITE" id="PS50983"/>
    </source>
</evidence>
<feature type="domain" description="Fe/B12 periplasmic-binding" evidence="2">
    <location>
        <begin position="41"/>
        <end position="305"/>
    </location>
</feature>
<gene>
    <name evidence="3" type="ORF">B9N61_08995</name>
</gene>
<dbReference type="PANTHER" id="PTHR30535">
    <property type="entry name" value="VITAMIN B12-BINDING PROTEIN"/>
    <property type="match status" value="1"/>
</dbReference>
<evidence type="ECO:0000256" key="1">
    <source>
        <dbReference type="SAM" id="SignalP"/>
    </source>
</evidence>
<dbReference type="EMBL" id="NDYR01000021">
    <property type="protein sequence ID" value="OUT16481.1"/>
    <property type="molecule type" value="Genomic_DNA"/>
</dbReference>
<name>A0A1Y5N6L3_9BACT</name>
<proteinExistence type="predicted"/>
<dbReference type="Proteomes" id="UP000196534">
    <property type="component" value="Unassembled WGS sequence"/>
</dbReference>
<dbReference type="InterPro" id="IPR050902">
    <property type="entry name" value="ABC_Transporter_SBP"/>
</dbReference>
<dbReference type="PANTHER" id="PTHR30535:SF34">
    <property type="entry name" value="MOLYBDATE-BINDING PROTEIN MOLA"/>
    <property type="match status" value="1"/>
</dbReference>
<reference evidence="3 4" key="1">
    <citation type="submission" date="2017-04" db="EMBL/GenBank/DDBJ databases">
        <title>Complete genome of Campylobacter concisus ATCC 33237T and draft genomes for an additional eight well characterized C. concisus strains.</title>
        <authorList>
            <person name="Cornelius A.J."/>
            <person name="Miller W.G."/>
            <person name="Lastovica A.J."/>
            <person name="On S.L."/>
            <person name="French N.P."/>
            <person name="Vandenberg O."/>
            <person name="Biggs P.J."/>
        </authorList>
    </citation>
    <scope>NUCLEOTIDE SEQUENCE [LARGE SCALE GENOMIC DNA]</scope>
    <source>
        <strain evidence="3 4">Lasto205.94</strain>
    </source>
</reference>
<evidence type="ECO:0000313" key="3">
    <source>
        <dbReference type="EMBL" id="OUT16481.1"/>
    </source>
</evidence>
<feature type="chain" id="PRO_5012328280" evidence="1">
    <location>
        <begin position="20"/>
        <end position="340"/>
    </location>
</feature>
<accession>A0A1Y5N6L3</accession>
<dbReference type="PROSITE" id="PS50983">
    <property type="entry name" value="FE_B12_PBP"/>
    <property type="match status" value="1"/>
</dbReference>
<keyword evidence="1" id="KW-0732">Signal</keyword>
<dbReference type="Pfam" id="PF01497">
    <property type="entry name" value="Peripla_BP_2"/>
    <property type="match status" value="1"/>
</dbReference>
<organism evidence="3 4">
    <name type="scientific">Campylobacter concisus</name>
    <dbReference type="NCBI Taxonomy" id="199"/>
    <lineage>
        <taxon>Bacteria</taxon>
        <taxon>Pseudomonadati</taxon>
        <taxon>Campylobacterota</taxon>
        <taxon>Epsilonproteobacteria</taxon>
        <taxon>Campylobacterales</taxon>
        <taxon>Campylobacteraceae</taxon>
        <taxon>Campylobacter</taxon>
    </lineage>
</organism>
<dbReference type="Gene3D" id="1.20.58.2180">
    <property type="match status" value="1"/>
</dbReference>
<dbReference type="AlphaFoldDB" id="A0A1Y5N6L3"/>
<comment type="caution">
    <text evidence="3">The sequence shown here is derived from an EMBL/GenBank/DDBJ whole genome shotgun (WGS) entry which is preliminary data.</text>
</comment>